<evidence type="ECO:0000256" key="1">
    <source>
        <dbReference type="ARBA" id="ARBA00004245"/>
    </source>
</evidence>
<evidence type="ECO:0000313" key="13">
    <source>
        <dbReference type="EMBL" id="GET36715.1"/>
    </source>
</evidence>
<evidence type="ECO:0000256" key="9">
    <source>
        <dbReference type="ARBA" id="ARBA00023212"/>
    </source>
</evidence>
<dbReference type="PROSITE" id="PS50293">
    <property type="entry name" value="TPR_REGION"/>
    <property type="match status" value="1"/>
</dbReference>
<evidence type="ECO:0000256" key="7">
    <source>
        <dbReference type="ARBA" id="ARBA00023054"/>
    </source>
</evidence>
<dbReference type="Gene3D" id="1.25.40.10">
    <property type="entry name" value="Tetratricopeptide repeat domain"/>
    <property type="match status" value="4"/>
</dbReference>
<keyword evidence="4" id="KW-0493">Microtubule</keyword>
<feature type="repeat" description="TPR" evidence="10">
    <location>
        <begin position="464"/>
        <end position="497"/>
    </location>
</feature>
<feature type="repeat" description="TPR" evidence="10">
    <location>
        <begin position="338"/>
        <end position="371"/>
    </location>
</feature>
<feature type="domain" description="CHAT" evidence="12">
    <location>
        <begin position="795"/>
        <end position="1129"/>
    </location>
</feature>
<evidence type="ECO:0000259" key="12">
    <source>
        <dbReference type="Pfam" id="PF12770"/>
    </source>
</evidence>
<dbReference type="GO" id="GO:0005874">
    <property type="term" value="C:microtubule"/>
    <property type="evidence" value="ECO:0007669"/>
    <property type="project" value="UniProtKB-KW"/>
</dbReference>
<dbReference type="Pfam" id="PF13374">
    <property type="entry name" value="TPR_10"/>
    <property type="match status" value="1"/>
</dbReference>
<keyword evidence="3" id="KW-0963">Cytoplasm</keyword>
<feature type="repeat" description="TPR" evidence="10">
    <location>
        <begin position="422"/>
        <end position="455"/>
    </location>
</feature>
<dbReference type="Pfam" id="PF12770">
    <property type="entry name" value="CHAT"/>
    <property type="match status" value="1"/>
</dbReference>
<keyword evidence="5" id="KW-0677">Repeat</keyword>
<dbReference type="RefSeq" id="WP_226576876.1">
    <property type="nucleotide sequence ID" value="NZ_BLAY01000017.1"/>
</dbReference>
<name>A0AAV3X9F9_9CYAN</name>
<dbReference type="InterPro" id="IPR024983">
    <property type="entry name" value="CHAT_dom"/>
</dbReference>
<keyword evidence="9" id="KW-0206">Cytoskeleton</keyword>
<organism evidence="13 14">
    <name type="scientific">Microseira wollei NIES-4236</name>
    <dbReference type="NCBI Taxonomy" id="2530354"/>
    <lineage>
        <taxon>Bacteria</taxon>
        <taxon>Bacillati</taxon>
        <taxon>Cyanobacteriota</taxon>
        <taxon>Cyanophyceae</taxon>
        <taxon>Oscillatoriophycideae</taxon>
        <taxon>Aerosakkonematales</taxon>
        <taxon>Aerosakkonemataceae</taxon>
        <taxon>Microseira</taxon>
    </lineage>
</organism>
<keyword evidence="8" id="KW-0505">Motor protein</keyword>
<evidence type="ECO:0000256" key="4">
    <source>
        <dbReference type="ARBA" id="ARBA00022701"/>
    </source>
</evidence>
<evidence type="ECO:0000256" key="5">
    <source>
        <dbReference type="ARBA" id="ARBA00022737"/>
    </source>
</evidence>
<evidence type="ECO:0000256" key="3">
    <source>
        <dbReference type="ARBA" id="ARBA00022490"/>
    </source>
</evidence>
<reference evidence="13" key="1">
    <citation type="submission" date="2019-10" db="EMBL/GenBank/DDBJ databases">
        <title>Draft genome sequece of Microseira wollei NIES-4236.</title>
        <authorList>
            <person name="Yamaguchi H."/>
            <person name="Suzuki S."/>
            <person name="Kawachi M."/>
        </authorList>
    </citation>
    <scope>NUCLEOTIDE SEQUENCE</scope>
    <source>
        <strain evidence="13">NIES-4236</strain>
    </source>
</reference>
<dbReference type="PRINTS" id="PR00381">
    <property type="entry name" value="KINESINLIGHT"/>
</dbReference>
<dbReference type="PROSITE" id="PS50005">
    <property type="entry name" value="TPR"/>
    <property type="match status" value="9"/>
</dbReference>
<feature type="repeat" description="TPR" evidence="10">
    <location>
        <begin position="380"/>
        <end position="413"/>
    </location>
</feature>
<evidence type="ECO:0000256" key="6">
    <source>
        <dbReference type="ARBA" id="ARBA00022803"/>
    </source>
</evidence>
<feature type="repeat" description="TPR" evidence="10">
    <location>
        <begin position="506"/>
        <end position="539"/>
    </location>
</feature>
<feature type="coiled-coil region" evidence="11">
    <location>
        <begin position="683"/>
        <end position="710"/>
    </location>
</feature>
<evidence type="ECO:0000256" key="10">
    <source>
        <dbReference type="PROSITE-ProRule" id="PRU00339"/>
    </source>
</evidence>
<dbReference type="InterPro" id="IPR011990">
    <property type="entry name" value="TPR-like_helical_dom_sf"/>
</dbReference>
<protein>
    <submittedName>
        <fullName evidence="13">TPR repeat-containing protein</fullName>
    </submittedName>
</protein>
<comment type="similarity">
    <text evidence="2">Belongs to the kinesin light chain family.</text>
</comment>
<dbReference type="AlphaFoldDB" id="A0AAV3X9F9"/>
<dbReference type="InterPro" id="IPR002151">
    <property type="entry name" value="Kinesin_light"/>
</dbReference>
<feature type="repeat" description="TPR" evidence="10">
    <location>
        <begin position="170"/>
        <end position="203"/>
    </location>
</feature>
<evidence type="ECO:0000256" key="8">
    <source>
        <dbReference type="ARBA" id="ARBA00023175"/>
    </source>
</evidence>
<dbReference type="EMBL" id="BLAY01000017">
    <property type="protein sequence ID" value="GET36715.1"/>
    <property type="molecule type" value="Genomic_DNA"/>
</dbReference>
<dbReference type="SUPFAM" id="SSF48452">
    <property type="entry name" value="TPR-like"/>
    <property type="match status" value="4"/>
</dbReference>
<keyword evidence="7 11" id="KW-0175">Coiled coil</keyword>
<dbReference type="GO" id="GO:0005737">
    <property type="term" value="C:cytoplasm"/>
    <property type="evidence" value="ECO:0007669"/>
    <property type="project" value="TreeGrafter"/>
</dbReference>
<keyword evidence="14" id="KW-1185">Reference proteome</keyword>
<dbReference type="PANTHER" id="PTHR45783:SF3">
    <property type="entry name" value="KINESIN LIGHT CHAIN"/>
    <property type="match status" value="1"/>
</dbReference>
<dbReference type="GO" id="GO:0019894">
    <property type="term" value="F:kinesin binding"/>
    <property type="evidence" value="ECO:0007669"/>
    <property type="project" value="TreeGrafter"/>
</dbReference>
<evidence type="ECO:0000256" key="2">
    <source>
        <dbReference type="ARBA" id="ARBA00009622"/>
    </source>
</evidence>
<comment type="caution">
    <text evidence="13">The sequence shown here is derived from an EMBL/GenBank/DDBJ whole genome shotgun (WGS) entry which is preliminary data.</text>
</comment>
<comment type="subcellular location">
    <subcellularLocation>
        <location evidence="1">Cytoplasm</location>
        <location evidence="1">Cytoskeleton</location>
    </subcellularLocation>
</comment>
<keyword evidence="6 10" id="KW-0802">TPR repeat</keyword>
<dbReference type="PANTHER" id="PTHR45783">
    <property type="entry name" value="KINESIN LIGHT CHAIN"/>
    <property type="match status" value="1"/>
</dbReference>
<gene>
    <name evidence="13" type="ORF">MiSe_14670</name>
</gene>
<evidence type="ECO:0000256" key="11">
    <source>
        <dbReference type="SAM" id="Coils"/>
    </source>
</evidence>
<proteinExistence type="inferred from homology"/>
<evidence type="ECO:0000313" key="14">
    <source>
        <dbReference type="Proteomes" id="UP001050975"/>
    </source>
</evidence>
<accession>A0AAV3X9F9</accession>
<dbReference type="SMART" id="SM00028">
    <property type="entry name" value="TPR"/>
    <property type="match status" value="13"/>
</dbReference>
<dbReference type="Pfam" id="PF13424">
    <property type="entry name" value="TPR_12"/>
    <property type="match status" value="5"/>
</dbReference>
<dbReference type="InterPro" id="IPR019734">
    <property type="entry name" value="TPR_rpt"/>
</dbReference>
<dbReference type="Proteomes" id="UP001050975">
    <property type="component" value="Unassembled WGS sequence"/>
</dbReference>
<dbReference type="Pfam" id="PF13176">
    <property type="entry name" value="TPR_7"/>
    <property type="match status" value="2"/>
</dbReference>
<feature type="repeat" description="TPR" evidence="10">
    <location>
        <begin position="86"/>
        <end position="119"/>
    </location>
</feature>
<dbReference type="GO" id="GO:0007018">
    <property type="term" value="P:microtubule-based movement"/>
    <property type="evidence" value="ECO:0007669"/>
    <property type="project" value="TreeGrafter"/>
</dbReference>
<dbReference type="GO" id="GO:0005871">
    <property type="term" value="C:kinesin complex"/>
    <property type="evidence" value="ECO:0007669"/>
    <property type="project" value="InterPro"/>
</dbReference>
<feature type="repeat" description="TPR" evidence="10">
    <location>
        <begin position="254"/>
        <end position="287"/>
    </location>
</feature>
<feature type="repeat" description="TPR" evidence="10">
    <location>
        <begin position="212"/>
        <end position="245"/>
    </location>
</feature>
<sequence length="1139" mass="125600">MSQRMLLWTTALIATLGIVTGVPGGILAQMPIPSAEQSAEMIEAIGLAQKVIQLDQQGKYAEAIPLAERILAIFEKALGTENADVAKILNVLASLYLKQGNYSQALPLYQRALAIGEKMLGAEHPDVGISLNNLAEVYRNMGNYTQAESLFQRSLAIYVKVLGSDHPEVATTLNNLATLYRDTGNYTQAESFFQRSLAILQKVFGSEHPHVATSLNNQGILYQLMGNYSQAELLYQRSLALREKIHGSAHPDIAESLNNLANLYREMGNYAQAELFLQRSLAIYEKLLGSEHPLVATSLNNLAGLYQDVGNYAQAEPFLQRSLAILEKALGSVHPDVATSLNNLANFYLKQGNYAQALPLLQRSLAIYEKAFGSAHPDVARSLNNLANLYQDMGNYAQALPLFLRSLAIYEKALGSEHPNVANSLNNLALLYQDMGKYAQALPLFQRSLSIKEKVLGSEHPSVALSFNNLAVLYQNMGNYAQAEPLYQRSLVMGEKALGSEHPDVATRLNNLATLYQQMGNYSQALPLYQRSLKITEKVLGSEHPDIARTLNNLSTLYQAQGDITSAVAFLTRGVNIEEQQLAVNLTIGSESQKRAYMTTFSRKTNATVSLHIKDAPNNPEAARLALTTVLRRKGRILEVLTDSLIILRQNLTPENQKLLDQLAATRTQLAALIFNKPKNLPLEQYRNQVAALKTQAEKQEAELSRRSAEFRKVSQPATIEAIQQLIPQNAALVELVFYYPRDAKSLKLGNPRYVAYILNANGNIQWVDLGEAEPIDQSVAEFRQALQSQSPTIQKIARSLDEKLMQPIRQRLGNTRTLLISPDSQLNLIPFAALVDENNRYLVENYAITYLGSGRDLLRLQNPVASRSNPILLANPDYSNPGNPSVQVANANRGNNSRRSSDLAQIQFGALPGTLKEAEAIAPLLSGVQQLTGSQATENALKQVKNPRILHIATHGFFLEDVELVAPSTGLSRSLWVEPDFSVTPRRRVAGNQENPLLRSGLAMAGFNIRKSGDEDGVLTAMEAAALNLWGTKLVVLSACETGVGDVANGEGVFGLRRAFVIAGAESQVFSLWKVDDEGTKDLMVSYYRRLLNNEGRSSALREIQLEMLRSEKYQHPYYWASFIPSGDWTPMGAESQK</sequence>